<accession>A0A7J5QKE6</accession>
<gene>
    <name evidence="1" type="ORF">GAZ26_23950</name>
</gene>
<sequence>MKKFFRQACRKMADYFKRRKRTACNKRDKKCADFLRPFALEYQRSRPAAVEFVAVDGNGDEQFAISCDAEGETGPFCRKCVEKGEAGKELLNQIRKRPEEFLRIQGISVGTDMLQTVAAVEIRTIPSDTDYYNIPSCPYCGEILDMNCIPENTDEELTAYNRYNSLKLQNLRLLDFWYINRLLATAEKSKDKPVRILADKLAGRIIAENNL</sequence>
<dbReference type="EMBL" id="WDCG01000041">
    <property type="protein sequence ID" value="KAB6417605.1"/>
    <property type="molecule type" value="Genomic_DNA"/>
</dbReference>
<protein>
    <submittedName>
        <fullName evidence="1">Uncharacterized protein</fullName>
    </submittedName>
</protein>
<dbReference type="RefSeq" id="WP_146352282.1">
    <property type="nucleotide sequence ID" value="NZ_JBDORN010000077.1"/>
</dbReference>
<dbReference type="Proteomes" id="UP000471447">
    <property type="component" value="Unassembled WGS sequence"/>
</dbReference>
<proteinExistence type="predicted"/>
<evidence type="ECO:0000313" key="1">
    <source>
        <dbReference type="EMBL" id="KAB6417605.1"/>
    </source>
</evidence>
<organism evidence="1 2">
    <name type="scientific">Bacteroides xylanisolvens</name>
    <dbReference type="NCBI Taxonomy" id="371601"/>
    <lineage>
        <taxon>Bacteria</taxon>
        <taxon>Pseudomonadati</taxon>
        <taxon>Bacteroidota</taxon>
        <taxon>Bacteroidia</taxon>
        <taxon>Bacteroidales</taxon>
        <taxon>Bacteroidaceae</taxon>
        <taxon>Bacteroides</taxon>
    </lineage>
</organism>
<reference evidence="1 2" key="1">
    <citation type="journal article" date="2019" name="Nat. Med.">
        <title>A library of human gut bacterial isolates paired with longitudinal multiomics data enables mechanistic microbiome research.</title>
        <authorList>
            <person name="Poyet M."/>
            <person name="Groussin M."/>
            <person name="Gibbons S.M."/>
            <person name="Avila-Pacheco J."/>
            <person name="Jiang X."/>
            <person name="Kearney S.M."/>
            <person name="Perrotta A.R."/>
            <person name="Berdy B."/>
            <person name="Zhao S."/>
            <person name="Lieberman T.D."/>
            <person name="Swanson P.K."/>
            <person name="Smith M."/>
            <person name="Roesemann S."/>
            <person name="Alexander J.E."/>
            <person name="Rich S.A."/>
            <person name="Livny J."/>
            <person name="Vlamakis H."/>
            <person name="Clish C."/>
            <person name="Bullock K."/>
            <person name="Deik A."/>
            <person name="Scott J."/>
            <person name="Pierce K.A."/>
            <person name="Xavier R.J."/>
            <person name="Alm E.J."/>
        </authorList>
    </citation>
    <scope>NUCLEOTIDE SEQUENCE [LARGE SCALE GENOMIC DNA]</scope>
    <source>
        <strain evidence="1 2">BIOML-A7</strain>
    </source>
</reference>
<evidence type="ECO:0000313" key="2">
    <source>
        <dbReference type="Proteomes" id="UP000471447"/>
    </source>
</evidence>
<name>A0A7J5QKE6_9BACE</name>
<comment type="caution">
    <text evidence="1">The sequence shown here is derived from an EMBL/GenBank/DDBJ whole genome shotgun (WGS) entry which is preliminary data.</text>
</comment>
<dbReference type="AlphaFoldDB" id="A0A7J5QKE6"/>